<comment type="caution">
    <text evidence="1">The sequence shown here is derived from an EMBL/GenBank/DDBJ whole genome shotgun (WGS) entry which is preliminary data.</text>
</comment>
<accession>A0A162SEN4</accession>
<gene>
    <name evidence="1" type="ORF">APZ42_011888</name>
</gene>
<organism evidence="1 2">
    <name type="scientific">Daphnia magna</name>
    <dbReference type="NCBI Taxonomy" id="35525"/>
    <lineage>
        <taxon>Eukaryota</taxon>
        <taxon>Metazoa</taxon>
        <taxon>Ecdysozoa</taxon>
        <taxon>Arthropoda</taxon>
        <taxon>Crustacea</taxon>
        <taxon>Branchiopoda</taxon>
        <taxon>Diplostraca</taxon>
        <taxon>Cladocera</taxon>
        <taxon>Anomopoda</taxon>
        <taxon>Daphniidae</taxon>
        <taxon>Daphnia</taxon>
    </lineage>
</organism>
<dbReference type="Proteomes" id="UP000076858">
    <property type="component" value="Unassembled WGS sequence"/>
</dbReference>
<dbReference type="EMBL" id="LRGB01000035">
    <property type="protein sequence ID" value="KZS21228.1"/>
    <property type="molecule type" value="Genomic_DNA"/>
</dbReference>
<proteinExistence type="predicted"/>
<dbReference type="AlphaFoldDB" id="A0A162SEN4"/>
<keyword evidence="2" id="KW-1185">Reference proteome</keyword>
<dbReference type="OrthoDB" id="10391751at2759"/>
<evidence type="ECO:0000313" key="1">
    <source>
        <dbReference type="EMBL" id="KZS21228.1"/>
    </source>
</evidence>
<protein>
    <submittedName>
        <fullName evidence="1">Uncharacterized protein</fullName>
    </submittedName>
</protein>
<sequence length="110" mass="12996">MPEGFYVQLKTVHIKISKEAKNSKARTKFRRILIETKKNVLQMIDLLNSKDKDLPISYKDFNQGIFPWEAFINENDTKFTTLSYADKYHVVDCWILLQIAKEEVELTKIK</sequence>
<evidence type="ECO:0000313" key="2">
    <source>
        <dbReference type="Proteomes" id="UP000076858"/>
    </source>
</evidence>
<name>A0A162SEN4_9CRUS</name>
<reference evidence="1 2" key="1">
    <citation type="submission" date="2016-03" db="EMBL/GenBank/DDBJ databases">
        <title>EvidentialGene: Evidence-directed Construction of Genes on Genomes.</title>
        <authorList>
            <person name="Gilbert D.G."/>
            <person name="Choi J.-H."/>
            <person name="Mockaitis K."/>
            <person name="Colbourne J."/>
            <person name="Pfrender M."/>
        </authorList>
    </citation>
    <scope>NUCLEOTIDE SEQUENCE [LARGE SCALE GENOMIC DNA]</scope>
    <source>
        <strain evidence="1 2">Xinb3</strain>
        <tissue evidence="1">Complete organism</tissue>
    </source>
</reference>